<dbReference type="PROSITE" id="PS51257">
    <property type="entry name" value="PROKAR_LIPOPROTEIN"/>
    <property type="match status" value="1"/>
</dbReference>
<protein>
    <recommendedName>
        <fullName evidence="3">Lipoprotein</fullName>
    </recommendedName>
</protein>
<comment type="caution">
    <text evidence="1">The sequence shown here is derived from an EMBL/GenBank/DDBJ whole genome shotgun (WGS) entry which is preliminary data.</text>
</comment>
<evidence type="ECO:0008006" key="3">
    <source>
        <dbReference type="Google" id="ProtNLM"/>
    </source>
</evidence>
<dbReference type="EMBL" id="JBHTJI010000001">
    <property type="protein sequence ID" value="MFD0989040.1"/>
    <property type="molecule type" value="Genomic_DNA"/>
</dbReference>
<reference evidence="2" key="1">
    <citation type="journal article" date="2019" name="Int. J. Syst. Evol. Microbiol.">
        <title>The Global Catalogue of Microorganisms (GCM) 10K type strain sequencing project: providing services to taxonomists for standard genome sequencing and annotation.</title>
        <authorList>
            <consortium name="The Broad Institute Genomics Platform"/>
            <consortium name="The Broad Institute Genome Sequencing Center for Infectious Disease"/>
            <person name="Wu L."/>
            <person name="Ma J."/>
        </authorList>
    </citation>
    <scope>NUCLEOTIDE SEQUENCE [LARGE SCALE GENOMIC DNA]</scope>
    <source>
        <strain evidence="2">CCUG 62414</strain>
    </source>
</reference>
<sequence>MQKLIFLLFIGLLSCNSQKKELKDNVLPKNTESEIVAKLSGKEIVTELDKLDFFNLTDKSELETVKQEFAESKDKWNFFSGKMRGETTDFTDNRFMTIDCEELFEAGGLEVYLKKVKSVFDKLELNFVYRNEESYQTENYWKHTININGVIYNAFDGSFSDNDCGISYSNFLIMVNDQLKHQNTDNSFYPINCANDGMIVLLTKKQFDFVKEHYPNDNEHPKELSEWMILNGL</sequence>
<keyword evidence="2" id="KW-1185">Reference proteome</keyword>
<dbReference type="Proteomes" id="UP001597061">
    <property type="component" value="Unassembled WGS sequence"/>
</dbReference>
<evidence type="ECO:0000313" key="2">
    <source>
        <dbReference type="Proteomes" id="UP001597061"/>
    </source>
</evidence>
<dbReference type="RefSeq" id="WP_379924615.1">
    <property type="nucleotide sequence ID" value="NZ_JBHTJI010000001.1"/>
</dbReference>
<accession>A0ABW3JEY7</accession>
<organism evidence="1 2">
    <name type="scientific">Mariniflexile jejuense</name>
    <dbReference type="NCBI Taxonomy" id="1173582"/>
    <lineage>
        <taxon>Bacteria</taxon>
        <taxon>Pseudomonadati</taxon>
        <taxon>Bacteroidota</taxon>
        <taxon>Flavobacteriia</taxon>
        <taxon>Flavobacteriales</taxon>
        <taxon>Flavobacteriaceae</taxon>
        <taxon>Mariniflexile</taxon>
    </lineage>
</organism>
<evidence type="ECO:0000313" key="1">
    <source>
        <dbReference type="EMBL" id="MFD0989040.1"/>
    </source>
</evidence>
<proteinExistence type="predicted"/>
<name>A0ABW3JEY7_9FLAO</name>
<gene>
    <name evidence="1" type="ORF">ACFQ1R_02945</name>
</gene>